<keyword evidence="3" id="KW-1185">Reference proteome</keyword>
<accession>A0ABW0LNT3</accession>
<organism evidence="2 3">
    <name type="scientific">Lederbergia graminis</name>
    <dbReference type="NCBI Taxonomy" id="735518"/>
    <lineage>
        <taxon>Bacteria</taxon>
        <taxon>Bacillati</taxon>
        <taxon>Bacillota</taxon>
        <taxon>Bacilli</taxon>
        <taxon>Bacillales</taxon>
        <taxon>Bacillaceae</taxon>
        <taxon>Lederbergia</taxon>
    </lineage>
</organism>
<feature type="transmembrane region" description="Helical" evidence="1">
    <location>
        <begin position="44"/>
        <end position="63"/>
    </location>
</feature>
<reference evidence="3" key="1">
    <citation type="journal article" date="2019" name="Int. J. Syst. Evol. Microbiol.">
        <title>The Global Catalogue of Microorganisms (GCM) 10K type strain sequencing project: providing services to taxonomists for standard genome sequencing and annotation.</title>
        <authorList>
            <consortium name="The Broad Institute Genomics Platform"/>
            <consortium name="The Broad Institute Genome Sequencing Center for Infectious Disease"/>
            <person name="Wu L."/>
            <person name="Ma J."/>
        </authorList>
    </citation>
    <scope>NUCLEOTIDE SEQUENCE [LARGE SCALE GENOMIC DNA]</scope>
    <source>
        <strain evidence="3">CGMCC 1.12237</strain>
    </source>
</reference>
<evidence type="ECO:0000256" key="1">
    <source>
        <dbReference type="SAM" id="Phobius"/>
    </source>
</evidence>
<comment type="caution">
    <text evidence="2">The sequence shown here is derived from an EMBL/GenBank/DDBJ whole genome shotgun (WGS) entry which is preliminary data.</text>
</comment>
<evidence type="ECO:0000313" key="2">
    <source>
        <dbReference type="EMBL" id="MFC5466930.1"/>
    </source>
</evidence>
<dbReference type="EMBL" id="JBHSMC010000044">
    <property type="protein sequence ID" value="MFC5466930.1"/>
    <property type="molecule type" value="Genomic_DNA"/>
</dbReference>
<keyword evidence="1" id="KW-0472">Membrane</keyword>
<name>A0ABW0LNT3_9BACI</name>
<dbReference type="Proteomes" id="UP001596147">
    <property type="component" value="Unassembled WGS sequence"/>
</dbReference>
<gene>
    <name evidence="2" type="ORF">ACFPM4_19580</name>
</gene>
<keyword evidence="1" id="KW-1133">Transmembrane helix</keyword>
<protein>
    <recommendedName>
        <fullName evidence="4">DUF4179 domain-containing protein</fullName>
    </recommendedName>
</protein>
<sequence>MKKLQDNDFIKLNDAVKLSRQSKDKMKYAILNDTTQRKFLTPKLLVSFLTITAIGICCMLIFTQNIDLKFSDRAIIDSNDHYSFIEEFVIKDILNDSNMEYVKFKGHGENWAAVYIAYKVRDNDKFSADLYVKYIGEKPNPTGTIKYYYDAGSDTGSGSTTYEDEPENGIYLLGISGSFEPLPTKDYKMKLLIEWDKESELIELKSE</sequence>
<proteinExistence type="predicted"/>
<keyword evidence="1" id="KW-0812">Transmembrane</keyword>
<dbReference type="RefSeq" id="WP_382355600.1">
    <property type="nucleotide sequence ID" value="NZ_JBHSMC010000044.1"/>
</dbReference>
<evidence type="ECO:0000313" key="3">
    <source>
        <dbReference type="Proteomes" id="UP001596147"/>
    </source>
</evidence>
<evidence type="ECO:0008006" key="4">
    <source>
        <dbReference type="Google" id="ProtNLM"/>
    </source>
</evidence>